<protein>
    <submittedName>
        <fullName evidence="2">Uncharacterized protein</fullName>
    </submittedName>
</protein>
<proteinExistence type="predicted"/>
<evidence type="ECO:0000256" key="1">
    <source>
        <dbReference type="SAM" id="MobiDB-lite"/>
    </source>
</evidence>
<evidence type="ECO:0000313" key="2">
    <source>
        <dbReference type="EMBL" id="AAU45496.1"/>
    </source>
</evidence>
<dbReference type="HOGENOM" id="CLU_2859085_0_0_4"/>
<dbReference type="AlphaFoldDB" id="A0A0H2WAK4"/>
<dbReference type="EMBL" id="CP000011">
    <property type="protein sequence ID" value="AAU45496.1"/>
    <property type="molecule type" value="Genomic_DNA"/>
</dbReference>
<evidence type="ECO:0000313" key="3">
    <source>
        <dbReference type="Proteomes" id="UP000006693"/>
    </source>
</evidence>
<accession>A0A0H2WAK4</accession>
<organism evidence="2 3">
    <name type="scientific">Burkholderia mallei (strain ATCC 23344)</name>
    <dbReference type="NCBI Taxonomy" id="243160"/>
    <lineage>
        <taxon>Bacteria</taxon>
        <taxon>Pseudomonadati</taxon>
        <taxon>Pseudomonadota</taxon>
        <taxon>Betaproteobacteria</taxon>
        <taxon>Burkholderiales</taxon>
        <taxon>Burkholderiaceae</taxon>
        <taxon>Burkholderia</taxon>
        <taxon>pseudomallei group</taxon>
    </lineage>
</organism>
<gene>
    <name evidence="2" type="ordered locus">BMAA1925</name>
</gene>
<sequence length="76" mass="8158">MALAQPGCRPGSLPKGGARRRASFRTAGPIFARAMRACGAAALEAGRRAASRIAVRPDISDDRKMILSVGYFRFCF</sequence>
<dbReference type="Proteomes" id="UP000006693">
    <property type="component" value="Chromosome 2"/>
</dbReference>
<keyword evidence="3" id="KW-1185">Reference proteome</keyword>
<dbReference type="KEGG" id="bma:BMAA1925"/>
<reference evidence="2 3" key="1">
    <citation type="journal article" date="2004" name="Proc. Natl. Acad. Sci. U.S.A.">
        <title>Structural flexibility in the Burkholderia mallei genome.</title>
        <authorList>
            <person name="Nierman W.C."/>
            <person name="DeShazer D."/>
            <person name="Kim H.S."/>
            <person name="Tettelin H."/>
            <person name="Nelson K.E."/>
            <person name="Feldblyum T."/>
            <person name="Ulrich R.L."/>
            <person name="Ronning C.M."/>
            <person name="Brinkac L.M."/>
            <person name="Daugherty S.C."/>
            <person name="Davidsen T.D."/>
            <person name="Deboy R.T."/>
            <person name="Dimitrov G."/>
            <person name="Dodson R.J."/>
            <person name="Durkin A.S."/>
            <person name="Gwinn M.L."/>
            <person name="Haft D.H."/>
            <person name="Khouri H."/>
            <person name="Kolonay J.F."/>
            <person name="Madupu R."/>
            <person name="Mohammoud Y."/>
            <person name="Nelson W.C."/>
            <person name="Radune D."/>
            <person name="Romero C.M."/>
            <person name="Sarria S."/>
            <person name="Selengut J."/>
            <person name="Shamblin C."/>
            <person name="Sullivan S.A."/>
            <person name="White O."/>
            <person name="Yu Y."/>
            <person name="Zafar N."/>
            <person name="Zhou L."/>
            <person name="Fraser C.M."/>
        </authorList>
    </citation>
    <scope>NUCLEOTIDE SEQUENCE [LARGE SCALE GENOMIC DNA]</scope>
    <source>
        <strain evidence="2 3">ATCC 23344</strain>
    </source>
</reference>
<feature type="region of interest" description="Disordered" evidence="1">
    <location>
        <begin position="1"/>
        <end position="22"/>
    </location>
</feature>
<name>A0A0H2WAK4_BURMA</name>